<dbReference type="AlphaFoldDB" id="A0A2S5A060"/>
<gene>
    <name evidence="1" type="ORF">C3K47_12305</name>
</gene>
<dbReference type="Proteomes" id="UP000236893">
    <property type="component" value="Unassembled WGS sequence"/>
</dbReference>
<protein>
    <submittedName>
        <fullName evidence="1">Uncharacterized protein</fullName>
    </submittedName>
</protein>
<accession>A0A2S5A060</accession>
<proteinExistence type="predicted"/>
<evidence type="ECO:0000313" key="1">
    <source>
        <dbReference type="EMBL" id="POY35981.1"/>
    </source>
</evidence>
<comment type="caution">
    <text evidence="1">The sequence shown here is derived from an EMBL/GenBank/DDBJ whole genome shotgun (WGS) entry which is preliminary data.</text>
</comment>
<dbReference type="EMBL" id="PQVF01000008">
    <property type="protein sequence ID" value="POY35981.1"/>
    <property type="molecule type" value="Genomic_DNA"/>
</dbReference>
<dbReference type="RefSeq" id="WP_103789444.1">
    <property type="nucleotide sequence ID" value="NZ_PQVF01000008.1"/>
</dbReference>
<organism evidence="1 2">
    <name type="scientific">Solitalea longa</name>
    <dbReference type="NCBI Taxonomy" id="2079460"/>
    <lineage>
        <taxon>Bacteria</taxon>
        <taxon>Pseudomonadati</taxon>
        <taxon>Bacteroidota</taxon>
        <taxon>Sphingobacteriia</taxon>
        <taxon>Sphingobacteriales</taxon>
        <taxon>Sphingobacteriaceae</taxon>
        <taxon>Solitalea</taxon>
    </lineage>
</organism>
<reference evidence="1 2" key="1">
    <citation type="submission" date="2018-01" db="EMBL/GenBank/DDBJ databases">
        <authorList>
            <person name="Gaut B.S."/>
            <person name="Morton B.R."/>
            <person name="Clegg M.T."/>
            <person name="Duvall M.R."/>
        </authorList>
    </citation>
    <scope>NUCLEOTIDE SEQUENCE [LARGE SCALE GENOMIC DNA]</scope>
    <source>
        <strain evidence="1 2">HR-AV</strain>
    </source>
</reference>
<keyword evidence="2" id="KW-1185">Reference proteome</keyword>
<evidence type="ECO:0000313" key="2">
    <source>
        <dbReference type="Proteomes" id="UP000236893"/>
    </source>
</evidence>
<name>A0A2S5A060_9SPHI</name>
<sequence>MKYNLDFYTQYSQFYICDKDSPCNTDSDRFWTNEAHEDRMAIEEGVLGIGTECYGPVKAELLVRELPRENIDLT</sequence>